<comment type="caution">
    <text evidence="1">The sequence shown here is derived from an EMBL/GenBank/DDBJ whole genome shotgun (WGS) entry which is preliminary data.</text>
</comment>
<sequence>MRVNLNSALDQTETTFREILGGMEASSSSRSWRRLQISGVHGTYKDVLGKAQILLDQVNSAQESVALEALLSRIFLRSERGLSMAIDHVSRTLTDVGSNAAQSAELSAAFSGIGQRHVGCC</sequence>
<evidence type="ECO:0000313" key="2">
    <source>
        <dbReference type="Proteomes" id="UP000739411"/>
    </source>
</evidence>
<proteinExistence type="predicted"/>
<evidence type="ECO:0000313" key="1">
    <source>
        <dbReference type="EMBL" id="MBK7415085.1"/>
    </source>
</evidence>
<dbReference type="EMBL" id="JADJMS010000016">
    <property type="protein sequence ID" value="MBK7415085.1"/>
    <property type="molecule type" value="Genomic_DNA"/>
</dbReference>
<organism evidence="1 2">
    <name type="scientific">Candidatus Dechloromonas phosphorivorans</name>
    <dbReference type="NCBI Taxonomy" id="2899244"/>
    <lineage>
        <taxon>Bacteria</taxon>
        <taxon>Pseudomonadati</taxon>
        <taxon>Pseudomonadota</taxon>
        <taxon>Betaproteobacteria</taxon>
        <taxon>Rhodocyclales</taxon>
        <taxon>Azonexaceae</taxon>
        <taxon>Dechloromonas</taxon>
    </lineage>
</organism>
<gene>
    <name evidence="1" type="ORF">IPJ38_08225</name>
</gene>
<name>A0A935N1Z2_9RHOO</name>
<dbReference type="Proteomes" id="UP000739411">
    <property type="component" value="Unassembled WGS sequence"/>
</dbReference>
<reference evidence="1 2" key="1">
    <citation type="submission" date="2020-10" db="EMBL/GenBank/DDBJ databases">
        <title>Connecting structure to function with the recovery of over 1000 high-quality activated sludge metagenome-assembled genomes encoding full-length rRNA genes using long-read sequencing.</title>
        <authorList>
            <person name="Singleton C.M."/>
            <person name="Petriglieri F."/>
            <person name="Kristensen J.M."/>
            <person name="Kirkegaard R.H."/>
            <person name="Michaelsen T.Y."/>
            <person name="Andersen M.H."/>
            <person name="Karst S.M."/>
            <person name="Dueholm M.S."/>
            <person name="Nielsen P.H."/>
            <person name="Albertsen M."/>
        </authorList>
    </citation>
    <scope>NUCLEOTIDE SEQUENCE [LARGE SCALE GENOMIC DNA]</scope>
    <source>
        <strain evidence="1">EsbW_18-Q3-R4-48_BATAC.463</strain>
    </source>
</reference>
<accession>A0A935N1Z2</accession>
<protein>
    <submittedName>
        <fullName evidence="1">Uncharacterized protein</fullName>
    </submittedName>
</protein>
<dbReference type="AlphaFoldDB" id="A0A935N1Z2"/>